<feature type="non-terminal residue" evidence="1">
    <location>
        <position position="248"/>
    </location>
</feature>
<feature type="non-terminal residue" evidence="1">
    <location>
        <position position="1"/>
    </location>
</feature>
<dbReference type="InterPro" id="IPR011042">
    <property type="entry name" value="6-blade_b-propeller_TolB-like"/>
</dbReference>
<organism evidence="1">
    <name type="scientific">marine sediment metagenome</name>
    <dbReference type="NCBI Taxonomy" id="412755"/>
    <lineage>
        <taxon>unclassified sequences</taxon>
        <taxon>metagenomes</taxon>
        <taxon>ecological metagenomes</taxon>
    </lineage>
</organism>
<evidence type="ECO:0000313" key="1">
    <source>
        <dbReference type="EMBL" id="GAG34019.1"/>
    </source>
</evidence>
<dbReference type="EMBL" id="BARS01045551">
    <property type="protein sequence ID" value="GAG34019.1"/>
    <property type="molecule type" value="Genomic_DNA"/>
</dbReference>
<protein>
    <submittedName>
        <fullName evidence="1">Uncharacterized protein</fullName>
    </submittedName>
</protein>
<dbReference type="AlphaFoldDB" id="X0WSV0"/>
<accession>X0WSV0</accession>
<comment type="caution">
    <text evidence="1">The sequence shown here is derived from an EMBL/GenBank/DDBJ whole genome shotgun (WGS) entry which is preliminary data.</text>
</comment>
<proteinExistence type="predicted"/>
<name>X0WSV0_9ZZZZ</name>
<sequence>DSGFQDGSFDVAQFFVIFNIARPKGASQDIFYVCDFNKKIRVMQNNQVSTILDTNYTPITIAVDSSNKRLFFTDSSDVQTIKQVNLSSLELSNIAGNEVASKIDGVGQNASFEQIYRMKLDSNEENLFVNDKRYIRRVHLESLQVSTIYSSDGIVDFALDTEWFYVLLNTGDVHRIDYSASTITTIAAGFSEPRNLHRTDTGLLVVGVHHVWSVNLASTCEAIDEDNNPFVCGDGFLFDDSKTDWLCT</sequence>
<reference evidence="1" key="1">
    <citation type="journal article" date="2014" name="Front. Microbiol.">
        <title>High frequency of phylogenetically diverse reductive dehalogenase-homologous genes in deep subseafloor sedimentary metagenomes.</title>
        <authorList>
            <person name="Kawai M."/>
            <person name="Futagami T."/>
            <person name="Toyoda A."/>
            <person name="Takaki Y."/>
            <person name="Nishi S."/>
            <person name="Hori S."/>
            <person name="Arai W."/>
            <person name="Tsubouchi T."/>
            <person name="Morono Y."/>
            <person name="Uchiyama I."/>
            <person name="Ito T."/>
            <person name="Fujiyama A."/>
            <person name="Inagaki F."/>
            <person name="Takami H."/>
        </authorList>
    </citation>
    <scope>NUCLEOTIDE SEQUENCE</scope>
    <source>
        <strain evidence="1">Expedition CK06-06</strain>
    </source>
</reference>
<dbReference type="SUPFAM" id="SSF63825">
    <property type="entry name" value="YWTD domain"/>
    <property type="match status" value="1"/>
</dbReference>
<dbReference type="Gene3D" id="2.120.10.30">
    <property type="entry name" value="TolB, C-terminal domain"/>
    <property type="match status" value="1"/>
</dbReference>
<gene>
    <name evidence="1" type="ORF">S01H1_68683</name>
</gene>